<name>A0A444JGR3_9BACT</name>
<evidence type="ECO:0000313" key="3">
    <source>
        <dbReference type="Proteomes" id="UP000288892"/>
    </source>
</evidence>
<dbReference type="EMBL" id="MTKS01000024">
    <property type="protein sequence ID" value="RWX52263.1"/>
    <property type="molecule type" value="Genomic_DNA"/>
</dbReference>
<dbReference type="InterPro" id="IPR012902">
    <property type="entry name" value="N_methyl_site"/>
</dbReference>
<keyword evidence="1" id="KW-1133">Transmembrane helix</keyword>
<organism evidence="2 3">
    <name type="scientific">Candidatus Electrothrix marina</name>
    <dbReference type="NCBI Taxonomy" id="1859130"/>
    <lineage>
        <taxon>Bacteria</taxon>
        <taxon>Pseudomonadati</taxon>
        <taxon>Thermodesulfobacteriota</taxon>
        <taxon>Desulfobulbia</taxon>
        <taxon>Desulfobulbales</taxon>
        <taxon>Desulfobulbaceae</taxon>
        <taxon>Candidatus Electrothrix</taxon>
    </lineage>
</organism>
<gene>
    <name evidence="2" type="ORF">VU01_10246</name>
</gene>
<accession>A0A444JGR3</accession>
<dbReference type="AlphaFoldDB" id="A0A444JGR3"/>
<reference evidence="2 3" key="1">
    <citation type="submission" date="2017-01" db="EMBL/GenBank/DDBJ databases">
        <title>The cable genome- insights into the physiology and evolution of filamentous bacteria capable of sulfide oxidation via long distance electron transfer.</title>
        <authorList>
            <person name="Schreiber L."/>
            <person name="Bjerg J.T."/>
            <person name="Boggild A."/>
            <person name="Van De Vossenberg J."/>
            <person name="Meysman F."/>
            <person name="Nielsen L.P."/>
            <person name="Schramm A."/>
            <person name="Kjeldsen K.U."/>
        </authorList>
    </citation>
    <scope>NUCLEOTIDE SEQUENCE [LARGE SCALE GENOMIC DNA]</scope>
    <source>
        <strain evidence="2">A5</strain>
    </source>
</reference>
<dbReference type="Proteomes" id="UP000288892">
    <property type="component" value="Unassembled WGS sequence"/>
</dbReference>
<proteinExistence type="predicted"/>
<sequence>MKNIIIRQDGFTLIETMIAMVVFTIGILGLFGMQSAAIKENLAANSITTGSSWASSRVEELIAKSYGDTEISGTYTDCSVFSSPDWWKSFSSEKYPGESANQPDYFVYWAVARDCTLVKEGDIGLKDSSEYRPKHLYIVVTRDSGNGEEVTAEFSYIKQNQNY</sequence>
<evidence type="ECO:0000313" key="2">
    <source>
        <dbReference type="EMBL" id="RWX52263.1"/>
    </source>
</evidence>
<evidence type="ECO:0000256" key="1">
    <source>
        <dbReference type="SAM" id="Phobius"/>
    </source>
</evidence>
<comment type="caution">
    <text evidence="2">The sequence shown here is derived from an EMBL/GenBank/DDBJ whole genome shotgun (WGS) entry which is preliminary data.</text>
</comment>
<keyword evidence="1" id="KW-0472">Membrane</keyword>
<protein>
    <submittedName>
        <fullName evidence="2">Prepilin-type N-terminal cleavage/methylation domain-containing protein</fullName>
    </submittedName>
</protein>
<dbReference type="Pfam" id="PF07963">
    <property type="entry name" value="N_methyl"/>
    <property type="match status" value="1"/>
</dbReference>
<feature type="transmembrane region" description="Helical" evidence="1">
    <location>
        <begin position="12"/>
        <end position="33"/>
    </location>
</feature>
<keyword evidence="3" id="KW-1185">Reference proteome</keyword>
<keyword evidence="1" id="KW-0812">Transmembrane</keyword>
<dbReference type="NCBIfam" id="TIGR02532">
    <property type="entry name" value="IV_pilin_GFxxxE"/>
    <property type="match status" value="1"/>
</dbReference>